<keyword evidence="5" id="KW-1185">Reference proteome</keyword>
<feature type="domain" description="BPL/LPL catalytic" evidence="3">
    <location>
        <begin position="40"/>
        <end position="155"/>
    </location>
</feature>
<evidence type="ECO:0000313" key="4">
    <source>
        <dbReference type="EMBL" id="GAX21606.1"/>
    </source>
</evidence>
<comment type="similarity">
    <text evidence="1">Belongs to the biotin--protein ligase family.</text>
</comment>
<dbReference type="NCBIfam" id="TIGR00121">
    <property type="entry name" value="birA_ligase"/>
    <property type="match status" value="1"/>
</dbReference>
<gene>
    <name evidence="4" type="ORF">FisN_29Hh040</name>
</gene>
<dbReference type="GO" id="GO:0005737">
    <property type="term" value="C:cytoplasm"/>
    <property type="evidence" value="ECO:0007669"/>
    <property type="project" value="TreeGrafter"/>
</dbReference>
<dbReference type="Proteomes" id="UP000198406">
    <property type="component" value="Unassembled WGS sequence"/>
</dbReference>
<comment type="caution">
    <text evidence="4">The sequence shown here is derived from an EMBL/GenBank/DDBJ whole genome shotgun (WGS) entry which is preliminary data.</text>
</comment>
<evidence type="ECO:0000313" key="5">
    <source>
        <dbReference type="Proteomes" id="UP000198406"/>
    </source>
</evidence>
<dbReference type="InParanoid" id="A0A1Z5K5W7"/>
<dbReference type="EMBL" id="BDSP01000170">
    <property type="protein sequence ID" value="GAX21606.1"/>
    <property type="molecule type" value="Genomic_DNA"/>
</dbReference>
<dbReference type="AlphaFoldDB" id="A0A1Z5K5W7"/>
<sequence length="273" mass="30429">MFNNRSITSDPLLEHFVSPHLQFIYKTEPVTSTHDEMRTLLLNREEHTCVALVATTQTTGRGTQGRVWKAASGNLYLTVALPHVPVPLTLLPLQVGMVVAERVQALLKACSSTAKVTVKWPNDVLIEDAKVSGCLIEHFTNERNLSWFLVGIGVNVAETPPLQDLPGFHKRAPTSLHEWCPEASSDMASVLGLEIANALADWIMEEKNDGQPIVEEWRKWAEFGKSYELRGSVVDEEGHEGEVVVTVDIEADGQLRVRDRQGRERLLVADYLV</sequence>
<dbReference type="Pfam" id="PF03099">
    <property type="entry name" value="BPL_LplA_LipB"/>
    <property type="match status" value="1"/>
</dbReference>
<name>A0A1Z5K5W7_FISSO</name>
<protein>
    <recommendedName>
        <fullName evidence="3">BPL/LPL catalytic domain-containing protein</fullName>
    </recommendedName>
</protein>
<organism evidence="4 5">
    <name type="scientific">Fistulifera solaris</name>
    <name type="common">Oleaginous diatom</name>
    <dbReference type="NCBI Taxonomy" id="1519565"/>
    <lineage>
        <taxon>Eukaryota</taxon>
        <taxon>Sar</taxon>
        <taxon>Stramenopiles</taxon>
        <taxon>Ochrophyta</taxon>
        <taxon>Bacillariophyta</taxon>
        <taxon>Bacillariophyceae</taxon>
        <taxon>Bacillariophycidae</taxon>
        <taxon>Naviculales</taxon>
        <taxon>Naviculaceae</taxon>
        <taxon>Fistulifera</taxon>
    </lineage>
</organism>
<dbReference type="PANTHER" id="PTHR12835:SF5">
    <property type="entry name" value="BIOTIN--PROTEIN LIGASE"/>
    <property type="match status" value="1"/>
</dbReference>
<dbReference type="GO" id="GO:0004077">
    <property type="term" value="F:biotin--[biotin carboxyl-carrier protein] ligase activity"/>
    <property type="evidence" value="ECO:0007669"/>
    <property type="project" value="InterPro"/>
</dbReference>
<evidence type="ECO:0000256" key="2">
    <source>
        <dbReference type="ARBA" id="ARBA00022598"/>
    </source>
</evidence>
<dbReference type="OrthoDB" id="10250105at2759"/>
<keyword evidence="2" id="KW-0436">Ligase</keyword>
<evidence type="ECO:0000256" key="1">
    <source>
        <dbReference type="ARBA" id="ARBA00009934"/>
    </source>
</evidence>
<accession>A0A1Z5K5W7</accession>
<dbReference type="PANTHER" id="PTHR12835">
    <property type="entry name" value="BIOTIN PROTEIN LIGASE"/>
    <property type="match status" value="1"/>
</dbReference>
<dbReference type="Gene3D" id="3.30.930.10">
    <property type="entry name" value="Bira Bifunctional Protein, Domain 2"/>
    <property type="match status" value="1"/>
</dbReference>
<dbReference type="InterPro" id="IPR004408">
    <property type="entry name" value="Biotin_CoA_COase_ligase"/>
</dbReference>
<dbReference type="InterPro" id="IPR004143">
    <property type="entry name" value="BPL_LPL_catalytic"/>
</dbReference>
<evidence type="ECO:0000259" key="3">
    <source>
        <dbReference type="Pfam" id="PF03099"/>
    </source>
</evidence>
<proteinExistence type="inferred from homology"/>
<dbReference type="InterPro" id="IPR045864">
    <property type="entry name" value="aa-tRNA-synth_II/BPL/LPL"/>
</dbReference>
<reference evidence="4 5" key="1">
    <citation type="journal article" date="2015" name="Plant Cell">
        <title>Oil accumulation by the oleaginous diatom Fistulifera solaris as revealed by the genome and transcriptome.</title>
        <authorList>
            <person name="Tanaka T."/>
            <person name="Maeda Y."/>
            <person name="Veluchamy A."/>
            <person name="Tanaka M."/>
            <person name="Abida H."/>
            <person name="Marechal E."/>
            <person name="Bowler C."/>
            <person name="Muto M."/>
            <person name="Sunaga Y."/>
            <person name="Tanaka M."/>
            <person name="Yoshino T."/>
            <person name="Taniguchi T."/>
            <person name="Fukuda Y."/>
            <person name="Nemoto M."/>
            <person name="Matsumoto M."/>
            <person name="Wong P.S."/>
            <person name="Aburatani S."/>
            <person name="Fujibuchi W."/>
        </authorList>
    </citation>
    <scope>NUCLEOTIDE SEQUENCE [LARGE SCALE GENOMIC DNA]</scope>
    <source>
        <strain evidence="4 5">JPCC DA0580</strain>
    </source>
</reference>
<dbReference type="SUPFAM" id="SSF55681">
    <property type="entry name" value="Class II aaRS and biotin synthetases"/>
    <property type="match status" value="1"/>
</dbReference>